<name>A0A739WCE1_SALET</name>
<sequence length="52" mass="6036">AEKDFFNKIEKKKGKIRWSKTFNLRKNFLNQCSTADSAAILLIMSKFGRVRG</sequence>
<comment type="caution">
    <text evidence="1">The sequence shown here is derived from an EMBL/GenBank/DDBJ whole genome shotgun (WGS) entry which is preliminary data.</text>
</comment>
<evidence type="ECO:0000313" key="1">
    <source>
        <dbReference type="EMBL" id="HAE9790674.1"/>
    </source>
</evidence>
<accession>A0A739WCE1</accession>
<dbReference type="InterPro" id="IPR009989">
    <property type="entry name" value="TrbM"/>
</dbReference>
<reference evidence="1" key="1">
    <citation type="journal article" date="2018" name="Genome Biol.">
        <title>SKESA: strategic k-mer extension for scrupulous assemblies.</title>
        <authorList>
            <person name="Souvorov A."/>
            <person name="Agarwala R."/>
            <person name="Lipman D.J."/>
        </authorList>
    </citation>
    <scope>NUCLEOTIDE SEQUENCE</scope>
    <source>
        <strain evidence="1">ID118236</strain>
    </source>
</reference>
<dbReference type="AlphaFoldDB" id="A0A739WCE1"/>
<organism evidence="1">
    <name type="scientific">Salmonella enterica subsp. enterica serovar Heidelberg</name>
    <dbReference type="NCBI Taxonomy" id="611"/>
    <lineage>
        <taxon>Bacteria</taxon>
        <taxon>Pseudomonadati</taxon>
        <taxon>Pseudomonadota</taxon>
        <taxon>Gammaproteobacteria</taxon>
        <taxon>Enterobacterales</taxon>
        <taxon>Enterobacteriaceae</taxon>
        <taxon>Salmonella</taxon>
    </lineage>
</organism>
<proteinExistence type="predicted"/>
<reference evidence="1" key="2">
    <citation type="submission" date="2018-07" db="EMBL/GenBank/DDBJ databases">
        <authorList>
            <consortium name="NCBI Pathogen Detection Project"/>
        </authorList>
    </citation>
    <scope>NUCLEOTIDE SEQUENCE</scope>
    <source>
        <strain evidence="1">ID118236</strain>
    </source>
</reference>
<dbReference type="Pfam" id="PF07424">
    <property type="entry name" value="TrbM"/>
    <property type="match status" value="1"/>
</dbReference>
<gene>
    <name evidence="1" type="ORF">G4W99_004534</name>
</gene>
<feature type="non-terminal residue" evidence="1">
    <location>
        <position position="1"/>
    </location>
</feature>
<protein>
    <submittedName>
        <fullName evidence="1">Conjugal transfer protein</fullName>
    </submittedName>
</protein>
<dbReference type="EMBL" id="DAATRX010000177">
    <property type="protein sequence ID" value="HAE9790674.1"/>
    <property type="molecule type" value="Genomic_DNA"/>
</dbReference>